<evidence type="ECO:0000259" key="4">
    <source>
        <dbReference type="PROSITE" id="PS50043"/>
    </source>
</evidence>
<protein>
    <submittedName>
        <fullName evidence="5">LuxR family transcriptional regulator</fullName>
    </submittedName>
</protein>
<dbReference type="InterPro" id="IPR036693">
    <property type="entry name" value="TF_LuxR_autoind-bd_dom_sf"/>
</dbReference>
<dbReference type="SMART" id="SM00421">
    <property type="entry name" value="HTH_LUXR"/>
    <property type="match status" value="1"/>
</dbReference>
<keyword evidence="2" id="KW-0238">DNA-binding</keyword>
<reference evidence="5 6" key="1">
    <citation type="submission" date="2024-04" db="EMBL/GenBank/DDBJ databases">
        <title>Novel species of the genus Ideonella isolated from streams.</title>
        <authorList>
            <person name="Lu H."/>
        </authorList>
    </citation>
    <scope>NUCLEOTIDE SEQUENCE [LARGE SCALE GENOMIC DNA]</scope>
    <source>
        <strain evidence="5 6">DXS29W</strain>
    </source>
</reference>
<comment type="caution">
    <text evidence="5">The sequence shown here is derived from an EMBL/GenBank/DDBJ whole genome shotgun (WGS) entry which is preliminary data.</text>
</comment>
<dbReference type="SUPFAM" id="SSF46894">
    <property type="entry name" value="C-terminal effector domain of the bipartite response regulators"/>
    <property type="match status" value="1"/>
</dbReference>
<dbReference type="Gene3D" id="1.10.10.10">
    <property type="entry name" value="Winged helix-like DNA-binding domain superfamily/Winged helix DNA-binding domain"/>
    <property type="match status" value="1"/>
</dbReference>
<name>A0ABU9BM75_9BURK</name>
<evidence type="ECO:0000256" key="2">
    <source>
        <dbReference type="ARBA" id="ARBA00023125"/>
    </source>
</evidence>
<dbReference type="RefSeq" id="WP_341425227.1">
    <property type="nucleotide sequence ID" value="NZ_JBBUTG010000004.1"/>
</dbReference>
<dbReference type="InterPro" id="IPR005143">
    <property type="entry name" value="TF_LuxR_autoind-bd_dom"/>
</dbReference>
<dbReference type="Pfam" id="PF03472">
    <property type="entry name" value="Autoind_bind"/>
    <property type="match status" value="1"/>
</dbReference>
<dbReference type="PROSITE" id="PS50043">
    <property type="entry name" value="HTH_LUXR_2"/>
    <property type="match status" value="1"/>
</dbReference>
<dbReference type="SUPFAM" id="SSF75516">
    <property type="entry name" value="Pheromone-binding domain of LuxR-like quorum-sensing transcription factors"/>
    <property type="match status" value="1"/>
</dbReference>
<sequence>MWETNTRDCHTIGRLAATSRGPLALEASIASDRVLADRPPEEASAWCLRPRLLQALTTAGSDRRRGDLVRQEIEALGFDEVGFGALDISRGSPVVRSFCGDYADPEWIDRYFARRYHEIDPRLRAIERSSLPCVWTLQELARQPVTLAHKTELCALVDDLHERGVTGGLMLALPALPGQTRRFVSLLTRRQPLPRIDDLVVARVLLLALCLEEFHHTLPGMAAAPGDDEAPMSELSPMQAQILDLLSRGMGDKQIAARLDISRHNVDYHLRRLRKRFGARNRVQLMQAALRVDGLD</sequence>
<dbReference type="InterPro" id="IPR036388">
    <property type="entry name" value="WH-like_DNA-bd_sf"/>
</dbReference>
<proteinExistence type="predicted"/>
<dbReference type="EMBL" id="JBBUTG010000004">
    <property type="protein sequence ID" value="MEK8030856.1"/>
    <property type="molecule type" value="Genomic_DNA"/>
</dbReference>
<keyword evidence="1" id="KW-0805">Transcription regulation</keyword>
<keyword evidence="6" id="KW-1185">Reference proteome</keyword>
<keyword evidence="3" id="KW-0804">Transcription</keyword>
<dbReference type="InterPro" id="IPR016032">
    <property type="entry name" value="Sig_transdc_resp-reg_C-effctor"/>
</dbReference>
<organism evidence="5 6">
    <name type="scientific">Ideonella lacteola</name>
    <dbReference type="NCBI Taxonomy" id="2984193"/>
    <lineage>
        <taxon>Bacteria</taxon>
        <taxon>Pseudomonadati</taxon>
        <taxon>Pseudomonadota</taxon>
        <taxon>Betaproteobacteria</taxon>
        <taxon>Burkholderiales</taxon>
        <taxon>Sphaerotilaceae</taxon>
        <taxon>Ideonella</taxon>
    </lineage>
</organism>
<accession>A0ABU9BM75</accession>
<evidence type="ECO:0000256" key="3">
    <source>
        <dbReference type="ARBA" id="ARBA00023163"/>
    </source>
</evidence>
<dbReference type="CDD" id="cd06170">
    <property type="entry name" value="LuxR_C_like"/>
    <property type="match status" value="1"/>
</dbReference>
<dbReference type="Proteomes" id="UP001371218">
    <property type="component" value="Unassembled WGS sequence"/>
</dbReference>
<evidence type="ECO:0000256" key="1">
    <source>
        <dbReference type="ARBA" id="ARBA00023015"/>
    </source>
</evidence>
<dbReference type="PANTHER" id="PTHR44688:SF16">
    <property type="entry name" value="DNA-BINDING TRANSCRIPTIONAL ACTIVATOR DEVR_DOSR"/>
    <property type="match status" value="1"/>
</dbReference>
<feature type="domain" description="HTH luxR-type" evidence="4">
    <location>
        <begin position="228"/>
        <end position="293"/>
    </location>
</feature>
<dbReference type="PANTHER" id="PTHR44688">
    <property type="entry name" value="DNA-BINDING TRANSCRIPTIONAL ACTIVATOR DEVR_DOSR"/>
    <property type="match status" value="1"/>
</dbReference>
<dbReference type="InterPro" id="IPR000792">
    <property type="entry name" value="Tscrpt_reg_LuxR_C"/>
</dbReference>
<evidence type="ECO:0000313" key="5">
    <source>
        <dbReference type="EMBL" id="MEK8030856.1"/>
    </source>
</evidence>
<gene>
    <name evidence="5" type="ORF">AACH06_08535</name>
</gene>
<dbReference type="Pfam" id="PF00196">
    <property type="entry name" value="GerE"/>
    <property type="match status" value="1"/>
</dbReference>
<dbReference type="PRINTS" id="PR00038">
    <property type="entry name" value="HTHLUXR"/>
</dbReference>
<evidence type="ECO:0000313" key="6">
    <source>
        <dbReference type="Proteomes" id="UP001371218"/>
    </source>
</evidence>
<dbReference type="Gene3D" id="3.30.450.80">
    <property type="entry name" value="Transcription factor LuxR-like, autoinducer-binding domain"/>
    <property type="match status" value="1"/>
</dbReference>